<gene>
    <name evidence="8" type="primary">purQ</name>
    <name evidence="9" type="ORF">JGI23_01355</name>
</gene>
<protein>
    <recommendedName>
        <fullName evidence="8">Phosphoribosylformylglycinamidine synthase subunit PurQ</fullName>
        <shortName evidence="8">FGAM synthase</shortName>
        <ecNumber evidence="8">6.3.5.3</ecNumber>
    </recommendedName>
    <alternativeName>
        <fullName evidence="8">Formylglycinamide ribonucleotide amidotransferase subunit I</fullName>
        <shortName evidence="8">FGAR amidotransferase I</shortName>
        <shortName evidence="8">FGAR-AT I</shortName>
    </alternativeName>
    <alternativeName>
        <fullName evidence="8">Glutaminase PurQ</fullName>
        <ecNumber evidence="8">3.5.1.2</ecNumber>
    </alternativeName>
    <alternativeName>
        <fullName evidence="8">Phosphoribosylformylglycinamidine synthase subunit I</fullName>
    </alternativeName>
</protein>
<dbReference type="GO" id="GO:0006189">
    <property type="term" value="P:'de novo' IMP biosynthetic process"/>
    <property type="evidence" value="ECO:0007669"/>
    <property type="project" value="UniProtKB-UniRule"/>
</dbReference>
<organism evidence="9 10">
    <name type="scientific">Candidatus Chryseopegocella kryptomonas</name>
    <dbReference type="NCBI Taxonomy" id="1633643"/>
    <lineage>
        <taxon>Bacteria</taxon>
        <taxon>Pseudomonadati</taxon>
        <taxon>Candidatus Kryptoniota</taxon>
        <taxon>Candidatus Chryseopegocella</taxon>
    </lineage>
</organism>
<evidence type="ECO:0000256" key="1">
    <source>
        <dbReference type="ARBA" id="ARBA00022490"/>
    </source>
</evidence>
<evidence type="ECO:0000256" key="6">
    <source>
        <dbReference type="ARBA" id="ARBA00022840"/>
    </source>
</evidence>
<keyword evidence="6 8" id="KW-0067">ATP-binding</keyword>
<comment type="catalytic activity">
    <reaction evidence="8">
        <text>L-glutamine + H2O = L-glutamate + NH4(+)</text>
        <dbReference type="Rhea" id="RHEA:15889"/>
        <dbReference type="ChEBI" id="CHEBI:15377"/>
        <dbReference type="ChEBI" id="CHEBI:28938"/>
        <dbReference type="ChEBI" id="CHEBI:29985"/>
        <dbReference type="ChEBI" id="CHEBI:58359"/>
        <dbReference type="EC" id="3.5.1.2"/>
    </reaction>
</comment>
<dbReference type="SUPFAM" id="SSF52317">
    <property type="entry name" value="Class I glutamine amidotransferase-like"/>
    <property type="match status" value="1"/>
</dbReference>
<feature type="active site" evidence="8">
    <location>
        <position position="209"/>
    </location>
</feature>
<dbReference type="HAMAP" id="MF_00421">
    <property type="entry name" value="PurQ"/>
    <property type="match status" value="1"/>
</dbReference>
<sequence>MASKIKFGVIVFPGSNCDYDTYYVLKEVFKQDVKFIWHKDSSVGDVDVVILPGGFSYGDYLRPGAIARFSPVMKDVINFANRGGKVIGICNGFQILVEAGLLPGALLRNSSLRFICKYIYVRVENKNTPFTCLCEEGEVLKLPIAHGDGNYYVDEDTLKRLIEDEQVVFRYCDKDGNITDEANPNGSVYNIAGIVNETGNILGMMPHPERCSESALGCTDGAKIFNSLIYSLALAEEFVMNK</sequence>
<feature type="active site" evidence="8">
    <location>
        <position position="207"/>
    </location>
</feature>
<dbReference type="Proteomes" id="UP000199197">
    <property type="component" value="Unassembled WGS sequence"/>
</dbReference>
<evidence type="ECO:0000256" key="8">
    <source>
        <dbReference type="HAMAP-Rule" id="MF_00421"/>
    </source>
</evidence>
<dbReference type="SMART" id="SM01211">
    <property type="entry name" value="GATase_5"/>
    <property type="match status" value="1"/>
</dbReference>
<dbReference type="NCBIfam" id="TIGR01737">
    <property type="entry name" value="FGAM_synth_I"/>
    <property type="match status" value="1"/>
</dbReference>
<dbReference type="UniPathway" id="UPA00074">
    <property type="reaction ID" value="UER00128"/>
</dbReference>
<dbReference type="GO" id="GO:0004642">
    <property type="term" value="F:phosphoribosylformylglycinamidine synthase activity"/>
    <property type="evidence" value="ECO:0007669"/>
    <property type="project" value="UniProtKB-UniRule"/>
</dbReference>
<comment type="catalytic activity">
    <reaction evidence="8">
        <text>N(2)-formyl-N(1)-(5-phospho-beta-D-ribosyl)glycinamide + L-glutamine + ATP + H2O = 2-formamido-N(1)-(5-O-phospho-beta-D-ribosyl)acetamidine + L-glutamate + ADP + phosphate + H(+)</text>
        <dbReference type="Rhea" id="RHEA:17129"/>
        <dbReference type="ChEBI" id="CHEBI:15377"/>
        <dbReference type="ChEBI" id="CHEBI:15378"/>
        <dbReference type="ChEBI" id="CHEBI:29985"/>
        <dbReference type="ChEBI" id="CHEBI:30616"/>
        <dbReference type="ChEBI" id="CHEBI:43474"/>
        <dbReference type="ChEBI" id="CHEBI:58359"/>
        <dbReference type="ChEBI" id="CHEBI:147286"/>
        <dbReference type="ChEBI" id="CHEBI:147287"/>
        <dbReference type="ChEBI" id="CHEBI:456216"/>
        <dbReference type="EC" id="6.3.5.3"/>
    </reaction>
</comment>
<reference evidence="10" key="1">
    <citation type="submission" date="2015-11" db="EMBL/GenBank/DDBJ databases">
        <authorList>
            <person name="Varghese N."/>
        </authorList>
    </citation>
    <scope>NUCLEOTIDE SEQUENCE [LARGE SCALE GENOMIC DNA]</scope>
    <source>
        <strain evidence="10">JGI-23</strain>
    </source>
</reference>
<dbReference type="GO" id="GO:0005737">
    <property type="term" value="C:cytoplasm"/>
    <property type="evidence" value="ECO:0007669"/>
    <property type="project" value="UniProtKB-SubCell"/>
</dbReference>
<evidence type="ECO:0000256" key="2">
    <source>
        <dbReference type="ARBA" id="ARBA00022598"/>
    </source>
</evidence>
<dbReference type="EC" id="3.5.1.2" evidence="8"/>
<evidence type="ECO:0000256" key="3">
    <source>
        <dbReference type="ARBA" id="ARBA00022741"/>
    </source>
</evidence>
<comment type="function">
    <text evidence="8">Part of the phosphoribosylformylglycinamidine synthase complex involved in the purines biosynthetic pathway. Catalyzes the ATP-dependent conversion of formylglycinamide ribonucleotide (FGAR) and glutamine to yield formylglycinamidine ribonucleotide (FGAM) and glutamate. The FGAM synthase complex is composed of three subunits. PurQ produces an ammonia molecule by converting glutamine to glutamate. PurL transfers the ammonia molecule to FGAR to form FGAM in an ATP-dependent manner. PurS interacts with PurQ and PurL and is thought to assist in the transfer of the ammonia molecule from PurQ to PurL.</text>
</comment>
<dbReference type="PIRSF" id="PIRSF001586">
    <property type="entry name" value="FGAM_synth_I"/>
    <property type="match status" value="1"/>
</dbReference>
<dbReference type="NCBIfam" id="NF002957">
    <property type="entry name" value="PRK03619.1"/>
    <property type="match status" value="1"/>
</dbReference>
<name>A0A0P1NUY7_9BACT</name>
<dbReference type="EC" id="6.3.5.3" evidence="8"/>
<keyword evidence="4 8" id="KW-0658">Purine biosynthesis</keyword>
<evidence type="ECO:0000313" key="10">
    <source>
        <dbReference type="Proteomes" id="UP000199197"/>
    </source>
</evidence>
<comment type="subunit">
    <text evidence="8">Part of the FGAM synthase complex composed of 1 PurL, 1 PurQ and 2 PurS subunits.</text>
</comment>
<dbReference type="AlphaFoldDB" id="A0A0P1NUY7"/>
<evidence type="ECO:0000256" key="4">
    <source>
        <dbReference type="ARBA" id="ARBA00022755"/>
    </source>
</evidence>
<dbReference type="EMBL" id="CZVW01000014">
    <property type="protein sequence ID" value="CUT02890.1"/>
    <property type="molecule type" value="Genomic_DNA"/>
</dbReference>
<feature type="active site" description="Nucleophile" evidence="8">
    <location>
        <position position="90"/>
    </location>
</feature>
<dbReference type="PANTHER" id="PTHR47552">
    <property type="entry name" value="PHOSPHORIBOSYLFORMYLGLYCINAMIDINE SYNTHASE SUBUNIT PURQ"/>
    <property type="match status" value="1"/>
</dbReference>
<proteinExistence type="inferred from homology"/>
<dbReference type="RefSeq" id="WP_320409424.1">
    <property type="nucleotide sequence ID" value="NZ_CZVW01000014.1"/>
</dbReference>
<comment type="pathway">
    <text evidence="8">Purine metabolism; IMP biosynthesis via de novo pathway; 5-amino-1-(5-phospho-D-ribosyl)imidazole from N(2)-formyl-N(1)-(5-phospho-D-ribosyl)glycinamide: step 1/2.</text>
</comment>
<evidence type="ECO:0000256" key="5">
    <source>
        <dbReference type="ARBA" id="ARBA00022801"/>
    </source>
</evidence>
<dbReference type="GO" id="GO:0005524">
    <property type="term" value="F:ATP binding"/>
    <property type="evidence" value="ECO:0007669"/>
    <property type="project" value="UniProtKB-KW"/>
</dbReference>
<dbReference type="InterPro" id="IPR029062">
    <property type="entry name" value="Class_I_gatase-like"/>
</dbReference>
<evidence type="ECO:0000256" key="7">
    <source>
        <dbReference type="ARBA" id="ARBA00022962"/>
    </source>
</evidence>
<keyword evidence="3 8" id="KW-0547">Nucleotide-binding</keyword>
<dbReference type="PANTHER" id="PTHR47552:SF1">
    <property type="entry name" value="PHOSPHORIBOSYLFORMYLGLYCINAMIDINE SYNTHASE SUBUNIT PURQ"/>
    <property type="match status" value="1"/>
</dbReference>
<dbReference type="Gene3D" id="3.40.50.880">
    <property type="match status" value="1"/>
</dbReference>
<dbReference type="GO" id="GO:0004359">
    <property type="term" value="F:glutaminase activity"/>
    <property type="evidence" value="ECO:0007669"/>
    <property type="project" value="UniProtKB-EC"/>
</dbReference>
<keyword evidence="1 8" id="KW-0963">Cytoplasm</keyword>
<keyword evidence="5 8" id="KW-0378">Hydrolase</keyword>
<dbReference type="CDD" id="cd01740">
    <property type="entry name" value="GATase1_FGAR_AT"/>
    <property type="match status" value="1"/>
</dbReference>
<keyword evidence="7 8" id="KW-0315">Glutamine amidotransferase</keyword>
<comment type="subcellular location">
    <subcellularLocation>
        <location evidence="8">Cytoplasm</location>
    </subcellularLocation>
</comment>
<dbReference type="Pfam" id="PF13507">
    <property type="entry name" value="GATase_5"/>
    <property type="match status" value="1"/>
</dbReference>
<dbReference type="InterPro" id="IPR010075">
    <property type="entry name" value="PRibForGlyAmidine_synth_PurQ"/>
</dbReference>
<accession>A0A0P1NUY7</accession>
<evidence type="ECO:0000313" key="9">
    <source>
        <dbReference type="EMBL" id="CUT02890.1"/>
    </source>
</evidence>
<keyword evidence="10" id="KW-1185">Reference proteome</keyword>
<dbReference type="PROSITE" id="PS51273">
    <property type="entry name" value="GATASE_TYPE_1"/>
    <property type="match status" value="1"/>
</dbReference>
<keyword evidence="2 8" id="KW-0436">Ligase</keyword>